<feature type="disulfide bond" evidence="6">
    <location>
        <begin position="118"/>
        <end position="165"/>
    </location>
</feature>
<feature type="binding site" evidence="5">
    <location>
        <position position="95"/>
    </location>
    <ligand>
        <name>Ca(2+)</name>
        <dbReference type="ChEBI" id="CHEBI:29108"/>
    </ligand>
</feature>
<evidence type="ECO:0000256" key="3">
    <source>
        <dbReference type="ARBA" id="ARBA00023157"/>
    </source>
</evidence>
<dbReference type="GO" id="GO:0005576">
    <property type="term" value="C:extracellular region"/>
    <property type="evidence" value="ECO:0007669"/>
    <property type="project" value="UniProtKB-SubCell"/>
</dbReference>
<dbReference type="RefSeq" id="XP_030755709.1">
    <property type="nucleotide sequence ID" value="XM_030899849.1"/>
</dbReference>
<evidence type="ECO:0000313" key="10">
    <source>
        <dbReference type="Proteomes" id="UP000504635"/>
    </source>
</evidence>
<dbReference type="KEGG" id="soy:115882030"/>
<keyword evidence="3 6" id="KW-1015">Disulfide bond</keyword>
<feature type="disulfide bond" evidence="6">
    <location>
        <begin position="96"/>
        <end position="112"/>
    </location>
</feature>
<dbReference type="InterPro" id="IPR016090">
    <property type="entry name" value="PLA2-like_dom"/>
</dbReference>
<evidence type="ECO:0000256" key="2">
    <source>
        <dbReference type="ARBA" id="ARBA00022525"/>
    </source>
</evidence>
<sequence length="201" mass="23023">MWKIICLGYILIVISPKSYLQEYINNISSKQSNISSITTNSRFIKGYALKSPKIPHKTTPLVQESRAKRGVLHLFNMVSCATGCNPISYKGYGCFCGFLGSGQPVDGIDTCCMFHDWCYVRAKCPMYLEYFVPYYWKCHNDEPFCAIDYGSYGIPQSCSEKLCECDRILSRCLRQYPCPSKRAFCRSSPLRFIQNAFMLFS</sequence>
<feature type="binding site" evidence="5">
    <location>
        <position position="116"/>
    </location>
    <ligand>
        <name>Ca(2+)</name>
        <dbReference type="ChEBI" id="CHEBI:29108"/>
    </ligand>
</feature>
<dbReference type="AlphaFoldDB" id="A0A6J2XYG8"/>
<dbReference type="Gene3D" id="1.20.90.10">
    <property type="entry name" value="Phospholipase A2 domain"/>
    <property type="match status" value="1"/>
</dbReference>
<dbReference type="GO" id="GO:0004623">
    <property type="term" value="F:phospholipase A2 activity"/>
    <property type="evidence" value="ECO:0007669"/>
    <property type="project" value="UniProtKB-EC"/>
</dbReference>
<dbReference type="Proteomes" id="UP000504635">
    <property type="component" value="Unplaced"/>
</dbReference>
<evidence type="ECO:0000256" key="5">
    <source>
        <dbReference type="PIRSR" id="PIRSR601211-2"/>
    </source>
</evidence>
<dbReference type="InterPro" id="IPR036444">
    <property type="entry name" value="PLipase_A2_dom_sf"/>
</dbReference>
<dbReference type="PROSITE" id="PS00119">
    <property type="entry name" value="PA2_ASP"/>
    <property type="match status" value="1"/>
</dbReference>
<protein>
    <recommendedName>
        <fullName evidence="8">Phospholipase A2</fullName>
        <ecNumber evidence="8">3.1.1.4</ecNumber>
    </recommendedName>
</protein>
<keyword evidence="8" id="KW-0443">Lipid metabolism</keyword>
<dbReference type="InterPro" id="IPR001211">
    <property type="entry name" value="PLA2"/>
</dbReference>
<dbReference type="GO" id="GO:0050482">
    <property type="term" value="P:arachidonate secretion"/>
    <property type="evidence" value="ECO:0007669"/>
    <property type="project" value="InterPro"/>
</dbReference>
<keyword evidence="8" id="KW-0732">Signal</keyword>
<dbReference type="OrthoDB" id="5841574at2759"/>
<evidence type="ECO:0000313" key="11">
    <source>
        <dbReference type="RefSeq" id="XP_030755709.1"/>
    </source>
</evidence>
<dbReference type="CDD" id="cd00125">
    <property type="entry name" value="PLA2c"/>
    <property type="match status" value="1"/>
</dbReference>
<accession>A0A6J2XYG8</accession>
<evidence type="ECO:0000256" key="7">
    <source>
        <dbReference type="RuleBase" id="RU003654"/>
    </source>
</evidence>
<dbReference type="Pfam" id="PF00068">
    <property type="entry name" value="Phospholip_A2_1"/>
    <property type="match status" value="1"/>
</dbReference>
<feature type="disulfide bond" evidence="6">
    <location>
        <begin position="145"/>
        <end position="163"/>
    </location>
</feature>
<feature type="signal peptide" evidence="8">
    <location>
        <begin position="1"/>
        <end position="20"/>
    </location>
</feature>
<dbReference type="GO" id="GO:0006644">
    <property type="term" value="P:phospholipid metabolic process"/>
    <property type="evidence" value="ECO:0007669"/>
    <property type="project" value="InterPro"/>
</dbReference>
<organism evidence="10 11">
    <name type="scientific">Sitophilus oryzae</name>
    <name type="common">Rice weevil</name>
    <name type="synonym">Curculio oryzae</name>
    <dbReference type="NCBI Taxonomy" id="7048"/>
    <lineage>
        <taxon>Eukaryota</taxon>
        <taxon>Metazoa</taxon>
        <taxon>Ecdysozoa</taxon>
        <taxon>Arthropoda</taxon>
        <taxon>Hexapoda</taxon>
        <taxon>Insecta</taxon>
        <taxon>Pterygota</taxon>
        <taxon>Neoptera</taxon>
        <taxon>Endopterygota</taxon>
        <taxon>Coleoptera</taxon>
        <taxon>Polyphaga</taxon>
        <taxon>Cucujiformia</taxon>
        <taxon>Curculionidae</taxon>
        <taxon>Dryophthorinae</taxon>
        <taxon>Sitophilus</taxon>
    </lineage>
</organism>
<evidence type="ECO:0000259" key="9">
    <source>
        <dbReference type="SMART" id="SM00085"/>
    </source>
</evidence>
<proteinExistence type="inferred from homology"/>
<keyword evidence="10" id="KW-1185">Reference proteome</keyword>
<dbReference type="SUPFAM" id="SSF48619">
    <property type="entry name" value="Phospholipase A2, PLA2"/>
    <property type="match status" value="1"/>
</dbReference>
<dbReference type="InterPro" id="IPR033112">
    <property type="entry name" value="PLA2_Asp_AS"/>
</dbReference>
<keyword evidence="8" id="KW-0378">Hydrolase</keyword>
<keyword evidence="5" id="KW-0479">Metal-binding</keyword>
<dbReference type="GO" id="GO:0005509">
    <property type="term" value="F:calcium ion binding"/>
    <property type="evidence" value="ECO:0007669"/>
    <property type="project" value="InterPro"/>
</dbReference>
<feature type="binding site" evidence="5">
    <location>
        <position position="97"/>
    </location>
    <ligand>
        <name>Ca(2+)</name>
        <dbReference type="ChEBI" id="CHEBI:29108"/>
    </ligand>
</feature>
<comment type="subcellular location">
    <subcellularLocation>
        <location evidence="1 8">Secreted</location>
    </subcellularLocation>
</comment>
<feature type="chain" id="PRO_5027157739" description="Phospholipase A2" evidence="8">
    <location>
        <begin position="21"/>
        <end position="201"/>
    </location>
</feature>
<feature type="domain" description="Phospholipase A2-like central" evidence="9">
    <location>
        <begin position="70"/>
        <end position="194"/>
    </location>
</feature>
<dbReference type="GeneID" id="115882030"/>
<dbReference type="PANTHER" id="PTHR11716:SF107">
    <property type="entry name" value="PHOSPHOLIPASE A2"/>
    <property type="match status" value="1"/>
</dbReference>
<comment type="similarity">
    <text evidence="7">Belongs to the phospholipase A2 family.</text>
</comment>
<evidence type="ECO:0000256" key="1">
    <source>
        <dbReference type="ARBA" id="ARBA00004613"/>
    </source>
</evidence>
<dbReference type="EC" id="3.1.1.4" evidence="8"/>
<comment type="catalytic activity">
    <reaction evidence="8">
        <text>a 1,2-diacyl-sn-glycero-3-phosphocholine + H2O = a 1-acyl-sn-glycero-3-phosphocholine + a fatty acid + H(+)</text>
        <dbReference type="Rhea" id="RHEA:15801"/>
        <dbReference type="ChEBI" id="CHEBI:15377"/>
        <dbReference type="ChEBI" id="CHEBI:15378"/>
        <dbReference type="ChEBI" id="CHEBI:28868"/>
        <dbReference type="ChEBI" id="CHEBI:57643"/>
        <dbReference type="ChEBI" id="CHEBI:58168"/>
        <dbReference type="EC" id="3.1.1.4"/>
    </reaction>
</comment>
<name>A0A6J2XYG8_SITOR</name>
<evidence type="ECO:0000256" key="8">
    <source>
        <dbReference type="RuleBase" id="RU361236"/>
    </source>
</evidence>
<dbReference type="SMART" id="SM00085">
    <property type="entry name" value="PA2c"/>
    <property type="match status" value="1"/>
</dbReference>
<reference evidence="11" key="1">
    <citation type="submission" date="2025-08" db="UniProtKB">
        <authorList>
            <consortium name="RefSeq"/>
        </authorList>
    </citation>
    <scope>IDENTIFICATION</scope>
    <source>
        <tissue evidence="11">Gonads</tissue>
    </source>
</reference>
<dbReference type="InterPro" id="IPR033113">
    <property type="entry name" value="PLA2_histidine"/>
</dbReference>
<evidence type="ECO:0000256" key="4">
    <source>
        <dbReference type="PIRSR" id="PIRSR601211-1"/>
    </source>
</evidence>
<feature type="active site" evidence="4">
    <location>
        <position position="115"/>
    </location>
</feature>
<dbReference type="PANTHER" id="PTHR11716">
    <property type="entry name" value="PHOSPHOLIPASE A2 FAMILY MEMBER"/>
    <property type="match status" value="1"/>
</dbReference>
<keyword evidence="2 8" id="KW-0964">Secreted</keyword>
<comment type="cofactor">
    <cofactor evidence="5">
        <name>Ca(2+)</name>
        <dbReference type="ChEBI" id="CHEBI:29108"/>
    </cofactor>
    <text evidence="5">Binds 1 Ca(2+) ion per subunit.</text>
</comment>
<feature type="active site" evidence="4">
    <location>
        <position position="166"/>
    </location>
</feature>
<dbReference type="GO" id="GO:0016042">
    <property type="term" value="P:lipid catabolic process"/>
    <property type="evidence" value="ECO:0007669"/>
    <property type="project" value="InterPro"/>
</dbReference>
<dbReference type="PROSITE" id="PS00118">
    <property type="entry name" value="PA2_HIS"/>
    <property type="match status" value="1"/>
</dbReference>
<dbReference type="InParanoid" id="A0A6J2XYG8"/>
<dbReference type="PRINTS" id="PR00389">
    <property type="entry name" value="PHPHLIPASEA2"/>
</dbReference>
<evidence type="ECO:0000256" key="6">
    <source>
        <dbReference type="PIRSR" id="PIRSR601211-3"/>
    </source>
</evidence>
<feature type="disulfide bond" evidence="6">
    <location>
        <begin position="111"/>
        <end position="172"/>
    </location>
</feature>
<gene>
    <name evidence="11" type="primary">LOC115882030</name>
</gene>
<keyword evidence="5 8" id="KW-0106">Calcium</keyword>